<organism evidence="2 3">
    <name type="scientific">Candidatus Nitrobium versatile</name>
    <dbReference type="NCBI Taxonomy" id="2884831"/>
    <lineage>
        <taxon>Bacteria</taxon>
        <taxon>Pseudomonadati</taxon>
        <taxon>Nitrospirota</taxon>
        <taxon>Nitrospiria</taxon>
        <taxon>Nitrospirales</taxon>
        <taxon>Nitrospiraceae</taxon>
        <taxon>Candidatus Nitrobium</taxon>
    </lineage>
</organism>
<protein>
    <submittedName>
        <fullName evidence="2">GNAT family N-acetyltransferase</fullName>
    </submittedName>
</protein>
<dbReference type="Proteomes" id="UP000705867">
    <property type="component" value="Unassembled WGS sequence"/>
</dbReference>
<comment type="caution">
    <text evidence="2">The sequence shown here is derived from an EMBL/GenBank/DDBJ whole genome shotgun (WGS) entry which is preliminary data.</text>
</comment>
<evidence type="ECO:0000313" key="3">
    <source>
        <dbReference type="Proteomes" id="UP000705867"/>
    </source>
</evidence>
<gene>
    <name evidence="2" type="ORF">K8I29_14135</name>
</gene>
<reference evidence="2" key="1">
    <citation type="journal article" date="2021" name="bioRxiv">
        <title>Unraveling nitrogen, sulfur and carbon metabolic pathways and microbial community transcriptional responses to substrate deprivation and toxicity stresses in a bioreactor mimicking anoxic brackish coastal sediment conditions.</title>
        <authorList>
            <person name="Martins P.D."/>
            <person name="Echeveste M.J."/>
            <person name="Arshad A."/>
            <person name="Kurth J."/>
            <person name="Ouboter H."/>
            <person name="Jetten M.S.M."/>
            <person name="Welte C.U."/>
        </authorList>
    </citation>
    <scope>NUCLEOTIDE SEQUENCE</scope>
    <source>
        <strain evidence="2">MAG_39</strain>
    </source>
</reference>
<dbReference type="InterPro" id="IPR016181">
    <property type="entry name" value="Acyl_CoA_acyltransferase"/>
</dbReference>
<dbReference type="Pfam" id="PF13508">
    <property type="entry name" value="Acetyltransf_7"/>
    <property type="match status" value="1"/>
</dbReference>
<dbReference type="AlphaFoldDB" id="A0A953M1V9"/>
<reference evidence="2" key="2">
    <citation type="submission" date="2021-08" db="EMBL/GenBank/DDBJ databases">
        <authorList>
            <person name="Dalcin Martins P."/>
        </authorList>
    </citation>
    <scope>NUCLEOTIDE SEQUENCE</scope>
    <source>
        <strain evidence="2">MAG_39</strain>
    </source>
</reference>
<feature type="domain" description="N-acetyltransferase" evidence="1">
    <location>
        <begin position="1"/>
        <end position="144"/>
    </location>
</feature>
<dbReference type="GO" id="GO:0016747">
    <property type="term" value="F:acyltransferase activity, transferring groups other than amino-acyl groups"/>
    <property type="evidence" value="ECO:0007669"/>
    <property type="project" value="InterPro"/>
</dbReference>
<sequence length="175" mass="20301">MIRQCTGSDFDTLCAIINDAAQAYRGVIPDDRWREPYMSREELEEGIRDGIVFWGYEEQGELVGIMGIQEVQDVTLIRHAYVRTAWRKQGIGGRLLAHLRALTDRPVLMGTWADAEWAIRFYEKHGYRRVAPEEKDLLLRKYWRIPERQVATSVVLADSRWFDTAGKGERGEKTI</sequence>
<dbReference type="SUPFAM" id="SSF55729">
    <property type="entry name" value="Acyl-CoA N-acyltransferases (Nat)"/>
    <property type="match status" value="1"/>
</dbReference>
<dbReference type="PROSITE" id="PS51186">
    <property type="entry name" value="GNAT"/>
    <property type="match status" value="1"/>
</dbReference>
<evidence type="ECO:0000313" key="2">
    <source>
        <dbReference type="EMBL" id="MBZ0157335.1"/>
    </source>
</evidence>
<dbReference type="EMBL" id="JAIOIV010000110">
    <property type="protein sequence ID" value="MBZ0157335.1"/>
    <property type="molecule type" value="Genomic_DNA"/>
</dbReference>
<evidence type="ECO:0000259" key="1">
    <source>
        <dbReference type="PROSITE" id="PS51186"/>
    </source>
</evidence>
<dbReference type="InterPro" id="IPR000182">
    <property type="entry name" value="GNAT_dom"/>
</dbReference>
<dbReference type="Gene3D" id="3.40.630.30">
    <property type="match status" value="1"/>
</dbReference>
<name>A0A953M1V9_9BACT</name>
<dbReference type="CDD" id="cd04301">
    <property type="entry name" value="NAT_SF"/>
    <property type="match status" value="1"/>
</dbReference>
<proteinExistence type="predicted"/>
<accession>A0A953M1V9</accession>